<dbReference type="GeneID" id="1494709"/>
<keyword evidence="1" id="KW-0479">Metal-binding</keyword>
<dbReference type="RefSeq" id="NP_064901.1">
    <property type="nucleotide sequence ID" value="NC_002520.1"/>
</dbReference>
<dbReference type="Proteomes" id="UP000000872">
    <property type="component" value="Segment"/>
</dbReference>
<gene>
    <name evidence="5" type="primary">AMV119</name>
</gene>
<dbReference type="PROSITE" id="PS01032">
    <property type="entry name" value="PPM_1"/>
    <property type="match status" value="1"/>
</dbReference>
<evidence type="ECO:0000256" key="2">
    <source>
        <dbReference type="ARBA" id="ARBA00022801"/>
    </source>
</evidence>
<feature type="domain" description="PPM-type phosphatase" evidence="4">
    <location>
        <begin position="22"/>
        <end position="278"/>
    </location>
</feature>
<dbReference type="PROSITE" id="PS51746">
    <property type="entry name" value="PPM_2"/>
    <property type="match status" value="1"/>
</dbReference>
<dbReference type="Gene3D" id="3.60.40.10">
    <property type="entry name" value="PPM-type phosphatase domain"/>
    <property type="match status" value="1"/>
</dbReference>
<evidence type="ECO:0000313" key="6">
    <source>
        <dbReference type="Proteomes" id="UP000000872"/>
    </source>
</evidence>
<name>Q9EMT0_AMEPV</name>
<dbReference type="InterPro" id="IPR015655">
    <property type="entry name" value="PP2C"/>
</dbReference>
<reference evidence="5 6" key="1">
    <citation type="journal article" date="2000" name="Virology">
        <title>Complete genomic sequence of the Amsacta moorei entomopoxvirus: analysis and comparison with other poxviruses.</title>
        <authorList>
            <person name="Bawden A.L."/>
            <person name="Glassberg K.J."/>
            <person name="Diggans J."/>
            <person name="Shaw R."/>
            <person name="Farmerie W."/>
            <person name="Moyer R.W."/>
        </authorList>
    </citation>
    <scope>NUCLEOTIDE SEQUENCE [LARGE SCALE GENOMIC DNA]</scope>
</reference>
<evidence type="ECO:0000259" key="4">
    <source>
        <dbReference type="PROSITE" id="PS51746"/>
    </source>
</evidence>
<dbReference type="EMBL" id="AF250284">
    <property type="protein sequence ID" value="AAG02825.1"/>
    <property type="molecule type" value="Genomic_DNA"/>
</dbReference>
<proteinExistence type="predicted"/>
<protein>
    <submittedName>
        <fullName evidence="5">AMV119</fullName>
    </submittedName>
</protein>
<organismHost>
    <name type="scientific">Amsacta</name>
    <dbReference type="NCBI Taxonomy" id="340055"/>
</organismHost>
<evidence type="ECO:0000256" key="1">
    <source>
        <dbReference type="ARBA" id="ARBA00022723"/>
    </source>
</evidence>
<organism evidence="5 6">
    <name type="scientific">Amsacta moorei entomopoxvirus</name>
    <name type="common">AmEPV</name>
    <dbReference type="NCBI Taxonomy" id="28321"/>
    <lineage>
        <taxon>Viruses</taxon>
        <taxon>Varidnaviria</taxon>
        <taxon>Bamfordvirae</taxon>
        <taxon>Nucleocytoviricota</taxon>
        <taxon>Pokkesviricetes</taxon>
        <taxon>Chitovirales</taxon>
        <taxon>Poxviridae</taxon>
        <taxon>Entomopoxvirinae</taxon>
        <taxon>Betaentomopoxvirus</taxon>
    </lineage>
</organism>
<dbReference type="SMART" id="SM00332">
    <property type="entry name" value="PP2Cc"/>
    <property type="match status" value="1"/>
</dbReference>
<keyword evidence="2" id="KW-0378">Hydrolase</keyword>
<dbReference type="PANTHER" id="PTHR47992">
    <property type="entry name" value="PROTEIN PHOSPHATASE"/>
    <property type="match status" value="1"/>
</dbReference>
<dbReference type="Pfam" id="PF00481">
    <property type="entry name" value="PP2C"/>
    <property type="match status" value="1"/>
</dbReference>
<dbReference type="OrthoDB" id="9747at10239"/>
<dbReference type="InterPro" id="IPR036457">
    <property type="entry name" value="PPM-type-like_dom_sf"/>
</dbReference>
<accession>Q9EMT0</accession>
<dbReference type="InterPro" id="IPR001932">
    <property type="entry name" value="PPM-type_phosphatase-like_dom"/>
</dbReference>
<keyword evidence="6" id="KW-1185">Reference proteome</keyword>
<sequence>MGNQLNIPILSINSEHIIHNIHIQNMSMQGYRKNMEDYYSIYYDNKQKYIYVGLYDGHGGDCVSSYMRDYFLEYISKNISKLKLTSTYKYISKIINNIFISFDKNIQKNILLSNVQGSTVVCVILTKNNIVLLNCGDSKAILYNGRDIIYETTDFKPCNKKERIRILKSGNQIINSRINGQINISRCFGDFNFKKKENPYKNAIISIPEIKIMDINSCKFLILITDGISNVIDNNELCNYVEYNLQINVNLSIITENILKYCIYKQSTDNMTISLIVLYKYDFNNTLNDIEINELNIINKRVINELKNNKNKYIPHSIYKIIDLIKIVDYGLKTSAGFRYNYIESIYNKYIKNIRAVS</sequence>
<keyword evidence="3" id="KW-0904">Protein phosphatase</keyword>
<dbReference type="InterPro" id="IPR000222">
    <property type="entry name" value="PP2C_BS"/>
</dbReference>
<evidence type="ECO:0000313" key="5">
    <source>
        <dbReference type="EMBL" id="AAG02825.1"/>
    </source>
</evidence>
<dbReference type="GO" id="GO:0046872">
    <property type="term" value="F:metal ion binding"/>
    <property type="evidence" value="ECO:0007669"/>
    <property type="project" value="UniProtKB-KW"/>
</dbReference>
<dbReference type="CDD" id="cd00143">
    <property type="entry name" value="PP2Cc"/>
    <property type="match status" value="1"/>
</dbReference>
<evidence type="ECO:0000256" key="3">
    <source>
        <dbReference type="ARBA" id="ARBA00022912"/>
    </source>
</evidence>
<dbReference type="SUPFAM" id="SSF81606">
    <property type="entry name" value="PP2C-like"/>
    <property type="match status" value="1"/>
</dbReference>
<dbReference type="KEGG" id="vg:1494709"/>
<dbReference type="GO" id="GO:0004722">
    <property type="term" value="F:protein serine/threonine phosphatase activity"/>
    <property type="evidence" value="ECO:0007669"/>
    <property type="project" value="InterPro"/>
</dbReference>